<dbReference type="Pfam" id="PF13598">
    <property type="entry name" value="DUF4139"/>
    <property type="match status" value="1"/>
</dbReference>
<feature type="coiled-coil region" evidence="1">
    <location>
        <begin position="126"/>
        <end position="153"/>
    </location>
</feature>
<gene>
    <name evidence="4" type="ORF">AFM12_17000</name>
</gene>
<comment type="caution">
    <text evidence="4">The sequence shown here is derived from an EMBL/GenBank/DDBJ whole genome shotgun (WGS) entry which is preliminary data.</text>
</comment>
<dbReference type="Pfam" id="PF13600">
    <property type="entry name" value="DUF4140"/>
    <property type="match status" value="1"/>
</dbReference>
<proteinExistence type="predicted"/>
<dbReference type="InterPro" id="IPR011935">
    <property type="entry name" value="CHP02231"/>
</dbReference>
<reference evidence="4 5" key="1">
    <citation type="submission" date="2015-07" db="EMBL/GenBank/DDBJ databases">
        <title>The draft genome sequence of Leadbetterella sp. JN14-9.</title>
        <authorList>
            <person name="Liu Y."/>
            <person name="Du J."/>
            <person name="Shao Z."/>
        </authorList>
    </citation>
    <scope>NUCLEOTIDE SEQUENCE [LARGE SCALE GENOMIC DNA]</scope>
    <source>
        <strain evidence="4 5">JN14-9</strain>
    </source>
</reference>
<evidence type="ECO:0008006" key="6">
    <source>
        <dbReference type="Google" id="ProtNLM"/>
    </source>
</evidence>
<evidence type="ECO:0000313" key="4">
    <source>
        <dbReference type="EMBL" id="KPM46931.1"/>
    </source>
</evidence>
<evidence type="ECO:0000313" key="5">
    <source>
        <dbReference type="Proteomes" id="UP000050454"/>
    </source>
</evidence>
<dbReference type="AlphaFoldDB" id="A0A0P7C4R9"/>
<feature type="domain" description="DUF4140" evidence="3">
    <location>
        <begin position="4"/>
        <end position="96"/>
    </location>
</feature>
<dbReference type="NCBIfam" id="TIGR02231">
    <property type="entry name" value="mucoidy inhibitor MuiA family protein"/>
    <property type="match status" value="1"/>
</dbReference>
<dbReference type="InterPro" id="IPR025554">
    <property type="entry name" value="DUF4140"/>
</dbReference>
<dbReference type="Proteomes" id="UP000050454">
    <property type="component" value="Unassembled WGS sequence"/>
</dbReference>
<protein>
    <recommendedName>
        <fullName evidence="6">Mucoidy inhibitor MuiA family protein</fullName>
    </recommendedName>
</protein>
<name>A0A0P7C4R9_9BACT</name>
<organism evidence="4 5">
    <name type="scientific">Jiulongibacter sediminis</name>
    <dbReference type="NCBI Taxonomy" id="1605367"/>
    <lineage>
        <taxon>Bacteria</taxon>
        <taxon>Pseudomonadati</taxon>
        <taxon>Bacteroidota</taxon>
        <taxon>Cytophagia</taxon>
        <taxon>Cytophagales</taxon>
        <taxon>Leadbetterellaceae</taxon>
        <taxon>Jiulongibacter</taxon>
    </lineage>
</organism>
<dbReference type="PANTHER" id="PTHR31005:SF8">
    <property type="entry name" value="DUF4139 DOMAIN-CONTAINING PROTEIN"/>
    <property type="match status" value="1"/>
</dbReference>
<keyword evidence="1" id="KW-0175">Coiled coil</keyword>
<evidence type="ECO:0000259" key="3">
    <source>
        <dbReference type="Pfam" id="PF13600"/>
    </source>
</evidence>
<sequence>MTDITVYVNQAMVNSKVNVEFLGGRSIIEVTDLPSTIDQNSIKVGGRGNFVLLSVNFEKDFLSKKQKAFQVSLEEVQDKIDITEMKLEVNRDEQKMVMDNTEIKSDNDDLYSADLEEMSVYFKKKLTQLGDERLALKKELKKLNEEKEGIQKQMQTDPSRNLPLGKVLLTIQAERAGKAELDLTYLVYNTGWSPSYDLRVENTDSPIELSYKAEVRQNTGVDWEDVKLTLSTARVNRRTVKPELNPTYLYFYENRPPVPMRARSAKMEDAAMAPAMEMVEAEVGSAADFSELVETTLNKQFVISVPYSIKSGTPETVEVQQESIKADYITYATPRFDTNGFLVAEIEDWDQYGFIPAQGNVYFEGAFVGKTYLSDPGTGKKMKISLGRDERLTVGRKEIKDFKQRRTFGSNIRESFGYEIILSNSRAKPLKVKVEDQVPVSQDSDITVDIEEKGNGVLKPETGVITWDIEVSGNGEVKIPLKYEVKYPKDKQVANL</sequence>
<dbReference type="EMBL" id="LGTQ01000013">
    <property type="protein sequence ID" value="KPM46931.1"/>
    <property type="molecule type" value="Genomic_DNA"/>
</dbReference>
<dbReference type="PANTHER" id="PTHR31005">
    <property type="entry name" value="DUF4139 DOMAIN-CONTAINING PROTEIN"/>
    <property type="match status" value="1"/>
</dbReference>
<keyword evidence="5" id="KW-1185">Reference proteome</keyword>
<dbReference type="STRING" id="1605367.AFM12_17000"/>
<evidence type="ECO:0000256" key="1">
    <source>
        <dbReference type="SAM" id="Coils"/>
    </source>
</evidence>
<accession>A0A0P7C4R9</accession>
<evidence type="ECO:0000259" key="2">
    <source>
        <dbReference type="Pfam" id="PF13598"/>
    </source>
</evidence>
<dbReference type="InterPro" id="IPR037291">
    <property type="entry name" value="DUF4139"/>
</dbReference>
<feature type="domain" description="DUF4139" evidence="2">
    <location>
        <begin position="181"/>
        <end position="489"/>
    </location>
</feature>